<dbReference type="STRING" id="1077348.A0A2G8RPD1"/>
<dbReference type="PANTHER" id="PTHR37475">
    <property type="entry name" value="ZYGOTE-SPECIFIC CLASS V COPY B GENE PROTEIN"/>
    <property type="match status" value="1"/>
</dbReference>
<dbReference type="OrthoDB" id="10063670at2759"/>
<name>A0A2G8RPD1_9APHY</name>
<evidence type="ECO:0008006" key="4">
    <source>
        <dbReference type="Google" id="ProtNLM"/>
    </source>
</evidence>
<sequence>MHLKLSALTLALVGLAASPVANAGPIAYGICQTGCNTVAVACYAGAGFTFGTVTAGIGVPAAILACNAALGTCSSACATVALFAPTP</sequence>
<proteinExistence type="predicted"/>
<feature type="chain" id="PRO_5013567179" description="Hydrophobin" evidence="1">
    <location>
        <begin position="24"/>
        <end position="87"/>
    </location>
</feature>
<evidence type="ECO:0000313" key="2">
    <source>
        <dbReference type="EMBL" id="PIL23384.1"/>
    </source>
</evidence>
<reference evidence="2 3" key="1">
    <citation type="journal article" date="2015" name="Sci. Rep.">
        <title>Chromosome-level genome map provides insights into diverse defense mechanisms in the medicinal fungus Ganoderma sinense.</title>
        <authorList>
            <person name="Zhu Y."/>
            <person name="Xu J."/>
            <person name="Sun C."/>
            <person name="Zhou S."/>
            <person name="Xu H."/>
            <person name="Nelson D.R."/>
            <person name="Qian J."/>
            <person name="Song J."/>
            <person name="Luo H."/>
            <person name="Xiang L."/>
            <person name="Li Y."/>
            <person name="Xu Z."/>
            <person name="Ji A."/>
            <person name="Wang L."/>
            <person name="Lu S."/>
            <person name="Hayward A."/>
            <person name="Sun W."/>
            <person name="Li X."/>
            <person name="Schwartz D.C."/>
            <person name="Wang Y."/>
            <person name="Chen S."/>
        </authorList>
    </citation>
    <scope>NUCLEOTIDE SEQUENCE [LARGE SCALE GENOMIC DNA]</scope>
    <source>
        <strain evidence="2 3">ZZ0214-1</strain>
    </source>
</reference>
<feature type="signal peptide" evidence="1">
    <location>
        <begin position="1"/>
        <end position="23"/>
    </location>
</feature>
<dbReference type="AlphaFoldDB" id="A0A2G8RPD1"/>
<comment type="caution">
    <text evidence="2">The sequence shown here is derived from an EMBL/GenBank/DDBJ whole genome shotgun (WGS) entry which is preliminary data.</text>
</comment>
<dbReference type="PANTHER" id="PTHR37475:SF1">
    <property type="entry name" value="ZYGOTE-SPECIFIC PROTEIN"/>
    <property type="match status" value="1"/>
</dbReference>
<keyword evidence="3" id="KW-1185">Reference proteome</keyword>
<evidence type="ECO:0000313" key="3">
    <source>
        <dbReference type="Proteomes" id="UP000230002"/>
    </source>
</evidence>
<gene>
    <name evidence="2" type="ORF">GSI_14695</name>
</gene>
<dbReference type="Proteomes" id="UP000230002">
    <property type="component" value="Unassembled WGS sequence"/>
</dbReference>
<accession>A0A2G8RPD1</accession>
<protein>
    <recommendedName>
        <fullName evidence="4">Hydrophobin</fullName>
    </recommendedName>
</protein>
<dbReference type="EMBL" id="AYKW01000068">
    <property type="protein sequence ID" value="PIL23384.1"/>
    <property type="molecule type" value="Genomic_DNA"/>
</dbReference>
<organism evidence="2 3">
    <name type="scientific">Ganoderma sinense ZZ0214-1</name>
    <dbReference type="NCBI Taxonomy" id="1077348"/>
    <lineage>
        <taxon>Eukaryota</taxon>
        <taxon>Fungi</taxon>
        <taxon>Dikarya</taxon>
        <taxon>Basidiomycota</taxon>
        <taxon>Agaricomycotina</taxon>
        <taxon>Agaricomycetes</taxon>
        <taxon>Polyporales</taxon>
        <taxon>Polyporaceae</taxon>
        <taxon>Ganoderma</taxon>
    </lineage>
</organism>
<evidence type="ECO:0000256" key="1">
    <source>
        <dbReference type="SAM" id="SignalP"/>
    </source>
</evidence>
<keyword evidence="1" id="KW-0732">Signal</keyword>